<evidence type="ECO:0008006" key="3">
    <source>
        <dbReference type="Google" id="ProtNLM"/>
    </source>
</evidence>
<evidence type="ECO:0000313" key="1">
    <source>
        <dbReference type="EMBL" id="PQJ10896.1"/>
    </source>
</evidence>
<name>A0A2S7SWJ3_9BACT</name>
<organism evidence="1 2">
    <name type="scientific">Flavipsychrobacter stenotrophus</name>
    <dbReference type="NCBI Taxonomy" id="2077091"/>
    <lineage>
        <taxon>Bacteria</taxon>
        <taxon>Pseudomonadati</taxon>
        <taxon>Bacteroidota</taxon>
        <taxon>Chitinophagia</taxon>
        <taxon>Chitinophagales</taxon>
        <taxon>Chitinophagaceae</taxon>
        <taxon>Flavipsychrobacter</taxon>
    </lineage>
</organism>
<sequence length="159" mass="17564">MKRIVAVLVVISLLAFVACKKKKHYPVTNSVQQNNNQDTAVGMNATINGHAWTTDSAYAYRIRYANDSVMSDLYINATRKVNDTTSTISFSIVNYTGPKNYLIDPPNVSATYYINGERHYATLGEINIESDSPYAMIGTFNFTVDSTVVTDGSFNVAKP</sequence>
<dbReference type="Proteomes" id="UP000239872">
    <property type="component" value="Unassembled WGS sequence"/>
</dbReference>
<reference evidence="1 2" key="1">
    <citation type="submission" date="2018-01" db="EMBL/GenBank/DDBJ databases">
        <title>A novel member of the phylum Bacteroidetes isolated from glacier ice.</title>
        <authorList>
            <person name="Liu Q."/>
            <person name="Xin Y.-H."/>
        </authorList>
    </citation>
    <scope>NUCLEOTIDE SEQUENCE [LARGE SCALE GENOMIC DNA]</scope>
    <source>
        <strain evidence="1 2">RB1R16</strain>
    </source>
</reference>
<accession>A0A2S7SWJ3</accession>
<protein>
    <recommendedName>
        <fullName evidence="3">Lipoprotein</fullName>
    </recommendedName>
</protein>
<comment type="caution">
    <text evidence="1">The sequence shown here is derived from an EMBL/GenBank/DDBJ whole genome shotgun (WGS) entry which is preliminary data.</text>
</comment>
<dbReference type="RefSeq" id="WP_105039623.1">
    <property type="nucleotide sequence ID" value="NZ_PPSL01000003.1"/>
</dbReference>
<dbReference type="AlphaFoldDB" id="A0A2S7SWJ3"/>
<gene>
    <name evidence="1" type="ORF">CJD36_013070</name>
</gene>
<evidence type="ECO:0000313" key="2">
    <source>
        <dbReference type="Proteomes" id="UP000239872"/>
    </source>
</evidence>
<dbReference type="PROSITE" id="PS51257">
    <property type="entry name" value="PROKAR_LIPOPROTEIN"/>
    <property type="match status" value="1"/>
</dbReference>
<keyword evidence="2" id="KW-1185">Reference proteome</keyword>
<dbReference type="EMBL" id="PPSL01000003">
    <property type="protein sequence ID" value="PQJ10896.1"/>
    <property type="molecule type" value="Genomic_DNA"/>
</dbReference>
<proteinExistence type="predicted"/>
<dbReference type="OrthoDB" id="1435537at2"/>